<organism evidence="4 5">
    <name type="scientific">Candidula unifasciata</name>
    <dbReference type="NCBI Taxonomy" id="100452"/>
    <lineage>
        <taxon>Eukaryota</taxon>
        <taxon>Metazoa</taxon>
        <taxon>Spiralia</taxon>
        <taxon>Lophotrochozoa</taxon>
        <taxon>Mollusca</taxon>
        <taxon>Gastropoda</taxon>
        <taxon>Heterobranchia</taxon>
        <taxon>Euthyneura</taxon>
        <taxon>Panpulmonata</taxon>
        <taxon>Eupulmonata</taxon>
        <taxon>Stylommatophora</taxon>
        <taxon>Helicina</taxon>
        <taxon>Helicoidea</taxon>
        <taxon>Geomitridae</taxon>
        <taxon>Candidula</taxon>
    </lineage>
</organism>
<dbReference type="GO" id="GO:0016405">
    <property type="term" value="F:CoA-ligase activity"/>
    <property type="evidence" value="ECO:0007669"/>
    <property type="project" value="TreeGrafter"/>
</dbReference>
<dbReference type="InterPro" id="IPR042099">
    <property type="entry name" value="ANL_N_sf"/>
</dbReference>
<dbReference type="SUPFAM" id="SSF56801">
    <property type="entry name" value="Acetyl-CoA synthetase-like"/>
    <property type="match status" value="1"/>
</dbReference>
<dbReference type="PANTHER" id="PTHR24096:SF149">
    <property type="entry name" value="AMP-BINDING DOMAIN-CONTAINING PROTEIN-RELATED"/>
    <property type="match status" value="1"/>
</dbReference>
<evidence type="ECO:0000256" key="1">
    <source>
        <dbReference type="ARBA" id="ARBA00006432"/>
    </source>
</evidence>
<accession>A0A8S3Z2Q5</accession>
<dbReference type="InterPro" id="IPR020845">
    <property type="entry name" value="AMP-binding_CS"/>
</dbReference>
<feature type="domain" description="AMP-dependent synthetase/ligase" evidence="3">
    <location>
        <begin position="22"/>
        <end position="405"/>
    </location>
</feature>
<gene>
    <name evidence="4" type="ORF">CUNI_LOCUS7039</name>
</gene>
<evidence type="ECO:0000259" key="3">
    <source>
        <dbReference type="Pfam" id="PF00501"/>
    </source>
</evidence>
<protein>
    <recommendedName>
        <fullName evidence="3">AMP-dependent synthetase/ligase domain-containing protein</fullName>
    </recommendedName>
</protein>
<reference evidence="4" key="1">
    <citation type="submission" date="2021-04" db="EMBL/GenBank/DDBJ databases">
        <authorList>
            <consortium name="Molecular Ecology Group"/>
        </authorList>
    </citation>
    <scope>NUCLEOTIDE SEQUENCE</scope>
</reference>
<keyword evidence="5" id="KW-1185">Reference proteome</keyword>
<dbReference type="Gene3D" id="3.40.50.12780">
    <property type="entry name" value="N-terminal domain of ligase-like"/>
    <property type="match status" value="1"/>
</dbReference>
<evidence type="ECO:0000313" key="5">
    <source>
        <dbReference type="Proteomes" id="UP000678393"/>
    </source>
</evidence>
<proteinExistence type="inferred from homology"/>
<dbReference type="AlphaFoldDB" id="A0A8S3Z2Q5"/>
<dbReference type="OrthoDB" id="10253869at2759"/>
<dbReference type="InterPro" id="IPR000873">
    <property type="entry name" value="AMP-dep_synth/lig_dom"/>
</dbReference>
<dbReference type="EMBL" id="CAJHNH020001097">
    <property type="protein sequence ID" value="CAG5121481.1"/>
    <property type="molecule type" value="Genomic_DNA"/>
</dbReference>
<dbReference type="Pfam" id="PF00501">
    <property type="entry name" value="AMP-binding"/>
    <property type="match status" value="1"/>
</dbReference>
<dbReference type="Proteomes" id="UP000678393">
    <property type="component" value="Unassembled WGS sequence"/>
</dbReference>
<keyword evidence="2" id="KW-0436">Ligase</keyword>
<dbReference type="PROSITE" id="PS00455">
    <property type="entry name" value="AMP_BINDING"/>
    <property type="match status" value="1"/>
</dbReference>
<dbReference type="PANTHER" id="PTHR24096">
    <property type="entry name" value="LONG-CHAIN-FATTY-ACID--COA LIGASE"/>
    <property type="match status" value="1"/>
</dbReference>
<sequence>MENIVGSLSRLDTVPKRVQFLADNCPDRELFVFYEGEKRTSFTCVQVFRLAGRFADRLRHRYGFSRNDVILNTLPNSPERMITDLGITLAGCTCMNGQIIFADSSGLFLLATNSRCKGIIMKPADESSNWHVFNPYITGNVSDDIIQLSCDRIPDLTTVITVSRNSQRSLKPFLEDLQDSTDDIFIDPSVSPHDILYVFTTSGSTGYSKLVPRTQAEAIDIAVNTPFSKDVKSGASVFYCDRSLGWAGGYPFSTFCLGDKRVLQDEYSRRRLTTGEEIWDVICREQCNIASIRPMDVEGIVKYICSIGVTDYKLKALVSAGQPLTKAHVINELIISETVVVIYASTEASFLSGGIITDATFDDFYCGKPAPGVELKIIDDHGDECKPRQTGTILAKGGQLFKGYFNRLEDPDSNTVTCFTNDGWLNTDDVGFVDEEGNIYVIGRGTDTITYRKYVLYPGWLEAKILQHPDIADAVILSVLDRFPETFSGKPDKQRLRKLAEQRFGIK</sequence>
<evidence type="ECO:0000256" key="2">
    <source>
        <dbReference type="ARBA" id="ARBA00022598"/>
    </source>
</evidence>
<comment type="similarity">
    <text evidence="1">Belongs to the ATP-dependent AMP-binding enzyme family.</text>
</comment>
<evidence type="ECO:0000313" key="4">
    <source>
        <dbReference type="EMBL" id="CAG5121481.1"/>
    </source>
</evidence>
<name>A0A8S3Z2Q5_9EUPU</name>
<comment type="caution">
    <text evidence="4">The sequence shown here is derived from an EMBL/GenBank/DDBJ whole genome shotgun (WGS) entry which is preliminary data.</text>
</comment>